<dbReference type="Gene3D" id="3.40.50.410">
    <property type="entry name" value="von Willebrand factor, type A domain"/>
    <property type="match status" value="1"/>
</dbReference>
<keyword evidence="4 15" id="KW-0812">Transmembrane</keyword>
<dbReference type="GO" id="GO:0032991">
    <property type="term" value="C:protein-containing complex"/>
    <property type="evidence" value="ECO:0007669"/>
    <property type="project" value="UniProtKB-ARBA"/>
</dbReference>
<feature type="transmembrane region" description="Helical" evidence="15">
    <location>
        <begin position="108"/>
        <end position="127"/>
    </location>
</feature>
<dbReference type="Proteomes" id="UP000719412">
    <property type="component" value="Unassembled WGS sequence"/>
</dbReference>
<feature type="transmembrane region" description="Helical" evidence="15">
    <location>
        <begin position="52"/>
        <end position="70"/>
    </location>
</feature>
<comment type="function">
    <text evidence="10">Component of the PRP19-CDC5L complex that forms an integral part of the spliceosome and is required for activating pre-mRNA splicing. Participates in AID/AICDA-mediated somatic hypermutation (SHM) and class-switch recombination (CSR), 2 processes resulting in the production of high-affinity, mutated isotype-switched antibodies.</text>
</comment>
<evidence type="ECO:0000256" key="6">
    <source>
        <dbReference type="ARBA" id="ARBA00022989"/>
    </source>
</evidence>
<dbReference type="CDD" id="cd17317">
    <property type="entry name" value="MFS_SLC22"/>
    <property type="match status" value="1"/>
</dbReference>
<evidence type="ECO:0000259" key="18">
    <source>
        <dbReference type="PROSITE" id="PS51468"/>
    </source>
</evidence>
<dbReference type="GO" id="GO:0005634">
    <property type="term" value="C:nucleus"/>
    <property type="evidence" value="ECO:0007669"/>
    <property type="project" value="UniProtKB-SubCell"/>
</dbReference>
<evidence type="ECO:0000256" key="7">
    <source>
        <dbReference type="ARBA" id="ARBA00023054"/>
    </source>
</evidence>
<keyword evidence="7" id="KW-0175">Coiled coil</keyword>
<dbReference type="EMBL" id="JABDTM020027244">
    <property type="protein sequence ID" value="KAH0810822.1"/>
    <property type="molecule type" value="Genomic_DNA"/>
</dbReference>
<dbReference type="InterPro" id="IPR011989">
    <property type="entry name" value="ARM-like"/>
</dbReference>
<feature type="transmembrane region" description="Helical" evidence="15">
    <location>
        <begin position="82"/>
        <end position="102"/>
    </location>
</feature>
<evidence type="ECO:0000313" key="20">
    <source>
        <dbReference type="Proteomes" id="UP000719412"/>
    </source>
</evidence>
<dbReference type="PANTHER" id="PTHR10338">
    <property type="entry name" value="INTER-ALPHA-TRYPSIN INHIBITOR HEAVY CHAIN FAMILY MEMBER"/>
    <property type="match status" value="1"/>
</dbReference>
<dbReference type="Pfam" id="PF00083">
    <property type="entry name" value="Sugar_tr"/>
    <property type="match status" value="1"/>
</dbReference>
<evidence type="ECO:0000256" key="8">
    <source>
        <dbReference type="ARBA" id="ARBA00023136"/>
    </source>
</evidence>
<dbReference type="InterPro" id="IPR005828">
    <property type="entry name" value="MFS_sugar_transport-like"/>
</dbReference>
<sequence length="1849" mass="205860">MLGILFGNMLFGYLSDRFGRRNPIICAVMLQVISGTAAAFTPWFIVFLVLRFLAALATGGTMVISFVLIMELVGLEWRTTLGILYQIPFNLGHLLLPLIAFFLRDWRYYQVAISMPAIILISYYWVLPESPRWLLTTGKKEKAIKALEKAAHYNRLPTATIKEDVNYYLQKNDINEERHGGNIFDLVRTPIIRTYTICVGFNWFVCGLCFFGSAQYIGQLGGNIFINVALSAVIQIPSTLLSVWAVKALGRKRTLILSNITAGVSCILIALVPAELTWLKTTLSCVDMFGLTISFPTVYIYSGELFPTVVRNIGVGTSSMCARIGSMAAPFIAGLVLIQPWLPPVVFGVVPLIGAVLCLKLPETLDCRLPDTIEEAEEFAIKVFTFLMCISAVHPFATDINSLVVSSTEPSKEDSSDATNAKEDSVPIVPKIYEMKVNTNVTNRFAQTAVVSKVKNLAKSAQEATFSVVLPETAYISGFVMEIDGKSYKAYVKEKEEAKQIYNEAIGRGQAAAHVEANARDSNRFTVSVNVEPQKKAIFTLTYEELLKRQDEQYEIVINIHPGQPVKELNVEVHINESRALKFVKSPPLRTGNEIAKNDEKLASLADINTVNSTTATVKFSPNIERQKQLASGLGTKEENGLAGQFVVQYDVERDPRGGEVLLKDGYFVHFFAPTDIPALPKQVIFVLDTSGSMDGIRIKQLKEAMNSILSELKKEDIFNIVEFSSIVKVWNIDKVEVQYELGEDPWRPLGEPEVPKKNTTNQTLPPPFEANDENINKAKQVVEKLNAYGGTDIKSALEVGFARHIYEAADASLQLQEFYRQISSPLLKDVDFKYVSNVTKLTKTRFPIFFHGSELVVAGVADEGFAPPTIYGHGFKGPIEWVPKVETPVGELERLWAYLTVKQILEAREAAENKTELTKKALDIALKYSFVTPVSSLVVVKPNDTSAVDTQDASKCYSSLDPVSSFNVQPVSLDLDEESFPETFSTTYQPSTTPVQDLYEDIKNKLPWLNDILTENGTLSEPSGDYKLSVDETVTTRPECPKTPINGTAGICTLLPQCPEVFPLLTDVQIFKEYFCPLDTVTVNEVQSALSVACSDSSAEDVPLVPEVIFESALDSPGLNRESQPLLGGLDVSYNQFPDDPAFSDLVWQAEVAIDNGIFPERISQGSSGSYFVKNPSGELTDVDILHESEEGAEALIDSLLEHQVIALLVQNLDRLDETVKEEADGVHNSLSIIENLTELRSDICNEATKQGLLQWLLKRLKVKAPFDPNKLYASELLSILLQNNEKNRTALGEMDGIDTLLQQLAFYKRHDPSSAEEHELMENLFNCLCSALMVVSNRDRFLKGEGLQLMNLMLREKKTSRNGSLKVLDYAMSGPHGRDNCNKFVDILGLRTIFPLFMKTPKKNRKKVLSTEEHEEHVTSIIASMLRNCRGSQRQRLTSKFTENDHEKVDRLLELHFKYLEKVEAIDDAIDEENGAEDDDANYMKRLEGGLFTLQLVDYIIVEVCAAGPTSIKQRVMQILNLRGASLKTIRHIMREYAGNLGDEGDKEWRDQEQQHILHLVDKGTRAAESIKTRAPSPSKPPLLTFKKGTAPGKYSSIEFQNFVDVSMWVEMVESVGVLAVLKDRRIFVVNVVTPMKWLGSGEGDAIVKAEMDRGPQRTQDDAAVGYVFQRPPDPEFPSFGPKQLRWALGDDSIIDNHDKWKYPVNSKVGTPPNSMSYIGASSTMPGLYDLGQNKSVPSEHLVYMSNQIPGGMHMHPQYLQQPLTPQIQMRQGPQKHNSESICMLLGGNVKCLWRRCRSAGGLAPPDYYVRVQCDGCGARVSTGSLAGRRGLGQRPLRSRPRHPLFG</sequence>
<evidence type="ECO:0000259" key="16">
    <source>
        <dbReference type="PROSITE" id="PS50234"/>
    </source>
</evidence>
<comment type="subcellular location">
    <subcellularLocation>
        <location evidence="2">Membrane</location>
        <topology evidence="2">Multi-pass membrane protein</topology>
    </subcellularLocation>
    <subcellularLocation>
        <location evidence="1">Nucleus</location>
    </subcellularLocation>
</comment>
<evidence type="ECO:0000256" key="3">
    <source>
        <dbReference type="ARBA" id="ARBA00022553"/>
    </source>
</evidence>
<reference evidence="19" key="2">
    <citation type="submission" date="2021-08" db="EMBL/GenBank/DDBJ databases">
        <authorList>
            <person name="Eriksson T."/>
        </authorList>
    </citation>
    <scope>NUCLEOTIDE SEQUENCE</scope>
    <source>
        <strain evidence="19">Stoneville</strain>
        <tissue evidence="19">Whole head</tissue>
    </source>
</reference>
<feature type="transmembrane region" description="Helical" evidence="15">
    <location>
        <begin position="341"/>
        <end position="359"/>
    </location>
</feature>
<protein>
    <recommendedName>
        <fullName evidence="12">Beta-catenin-like protein 1</fullName>
    </recommendedName>
    <alternativeName>
        <fullName evidence="13">Nuclear-associated protein</fullName>
    </alternativeName>
</protein>
<evidence type="ECO:0000313" key="19">
    <source>
        <dbReference type="EMBL" id="KAH0810822.1"/>
    </source>
</evidence>
<proteinExistence type="predicted"/>
<dbReference type="InterPro" id="IPR036465">
    <property type="entry name" value="vWFA_dom_sf"/>
</dbReference>
<gene>
    <name evidence="19" type="ORF">GEV33_011969</name>
</gene>
<dbReference type="InterPro" id="IPR016024">
    <property type="entry name" value="ARM-type_fold"/>
</dbReference>
<accession>A0A8J6HAG7</accession>
<organism evidence="19 20">
    <name type="scientific">Tenebrio molitor</name>
    <name type="common">Yellow mealworm beetle</name>
    <dbReference type="NCBI Taxonomy" id="7067"/>
    <lineage>
        <taxon>Eukaryota</taxon>
        <taxon>Metazoa</taxon>
        <taxon>Ecdysozoa</taxon>
        <taxon>Arthropoda</taxon>
        <taxon>Hexapoda</taxon>
        <taxon>Insecta</taxon>
        <taxon>Pterygota</taxon>
        <taxon>Neoptera</taxon>
        <taxon>Endopterygota</taxon>
        <taxon>Coleoptera</taxon>
        <taxon>Polyphaga</taxon>
        <taxon>Cucujiformia</taxon>
        <taxon>Tenebrionidae</taxon>
        <taxon>Tenebrio</taxon>
    </lineage>
</organism>
<dbReference type="FunFam" id="1.25.10.10:FF:001136">
    <property type="entry name" value="Beta-catenin-like protein 1"/>
    <property type="match status" value="1"/>
</dbReference>
<dbReference type="PROSITE" id="PS50234">
    <property type="entry name" value="VWFA"/>
    <property type="match status" value="1"/>
</dbReference>
<evidence type="ECO:0000256" key="14">
    <source>
        <dbReference type="SAM" id="MobiDB-lite"/>
    </source>
</evidence>
<evidence type="ECO:0000256" key="15">
    <source>
        <dbReference type="SAM" id="Phobius"/>
    </source>
</evidence>
<feature type="transmembrane region" description="Helical" evidence="15">
    <location>
        <begin position="278"/>
        <end position="301"/>
    </location>
</feature>
<keyword evidence="9" id="KW-0539">Nucleus</keyword>
<dbReference type="SUPFAM" id="SSF48371">
    <property type="entry name" value="ARM repeat"/>
    <property type="match status" value="1"/>
</dbReference>
<feature type="transmembrane region" description="Helical" evidence="15">
    <location>
        <begin position="24"/>
        <end position="46"/>
    </location>
</feature>
<dbReference type="InterPro" id="IPR020846">
    <property type="entry name" value="MFS_dom"/>
</dbReference>
<keyword evidence="5" id="KW-0677">Repeat</keyword>
<feature type="region of interest" description="Disordered" evidence="14">
    <location>
        <begin position="749"/>
        <end position="772"/>
    </location>
</feature>
<evidence type="ECO:0000256" key="5">
    <source>
        <dbReference type="ARBA" id="ARBA00022737"/>
    </source>
</evidence>
<dbReference type="SUPFAM" id="SSF53300">
    <property type="entry name" value="vWA-like"/>
    <property type="match status" value="1"/>
</dbReference>
<dbReference type="Pfam" id="PF08487">
    <property type="entry name" value="VIT"/>
    <property type="match status" value="1"/>
</dbReference>
<dbReference type="Gene3D" id="1.20.1250.20">
    <property type="entry name" value="MFS general substrate transporter like domains"/>
    <property type="match status" value="1"/>
</dbReference>
<dbReference type="InterPro" id="IPR036259">
    <property type="entry name" value="MFS_trans_sf"/>
</dbReference>
<feature type="region of interest" description="Disordered" evidence="14">
    <location>
        <begin position="1830"/>
        <end position="1849"/>
    </location>
</feature>
<dbReference type="GO" id="GO:0010467">
    <property type="term" value="P:gene expression"/>
    <property type="evidence" value="ECO:0007669"/>
    <property type="project" value="UniProtKB-ARBA"/>
</dbReference>
<dbReference type="PANTHER" id="PTHR10338:SF108">
    <property type="entry name" value="INTER-ALPHA-TRYPSIN INHIBITOR HEAVY CHAIN H4-LIKE PROTEIN"/>
    <property type="match status" value="1"/>
</dbReference>
<keyword evidence="3" id="KW-0597">Phosphoprotein</keyword>
<dbReference type="PROSITE" id="PS51468">
    <property type="entry name" value="VIT"/>
    <property type="match status" value="1"/>
</dbReference>
<dbReference type="Gene3D" id="1.25.10.10">
    <property type="entry name" value="Leucine-rich Repeat Variant"/>
    <property type="match status" value="1"/>
</dbReference>
<feature type="transmembrane region" description="Helical" evidence="15">
    <location>
        <begin position="195"/>
        <end position="218"/>
    </location>
</feature>
<name>A0A8J6HAG7_TENMO</name>
<evidence type="ECO:0000256" key="1">
    <source>
        <dbReference type="ARBA" id="ARBA00004123"/>
    </source>
</evidence>
<evidence type="ECO:0000256" key="12">
    <source>
        <dbReference type="ARBA" id="ARBA00070106"/>
    </source>
</evidence>
<evidence type="ECO:0000256" key="13">
    <source>
        <dbReference type="ARBA" id="ARBA00083862"/>
    </source>
</evidence>
<dbReference type="InterPro" id="IPR002035">
    <property type="entry name" value="VWF_A"/>
</dbReference>
<feature type="transmembrane region" description="Helical" evidence="15">
    <location>
        <begin position="255"/>
        <end position="272"/>
    </location>
</feature>
<feature type="transmembrane region" description="Helical" evidence="15">
    <location>
        <begin position="224"/>
        <end position="246"/>
    </location>
</feature>
<dbReference type="Pfam" id="PF13768">
    <property type="entry name" value="VWA_3"/>
    <property type="match status" value="1"/>
</dbReference>
<dbReference type="InterPro" id="IPR050934">
    <property type="entry name" value="ITIH"/>
</dbReference>
<evidence type="ECO:0000256" key="2">
    <source>
        <dbReference type="ARBA" id="ARBA00004141"/>
    </source>
</evidence>
<dbReference type="SUPFAM" id="SSF103473">
    <property type="entry name" value="MFS general substrate transporter"/>
    <property type="match status" value="1"/>
</dbReference>
<evidence type="ECO:0000259" key="17">
    <source>
        <dbReference type="PROSITE" id="PS50850"/>
    </source>
</evidence>
<reference evidence="19" key="1">
    <citation type="journal article" date="2020" name="J Insects Food Feed">
        <title>The yellow mealworm (Tenebrio molitor) genome: a resource for the emerging insects as food and feed industry.</title>
        <authorList>
            <person name="Eriksson T."/>
            <person name="Andere A."/>
            <person name="Kelstrup H."/>
            <person name="Emery V."/>
            <person name="Picard C."/>
        </authorList>
    </citation>
    <scope>NUCLEOTIDE SEQUENCE</scope>
    <source>
        <strain evidence="19">Stoneville</strain>
        <tissue evidence="19">Whole head</tissue>
    </source>
</reference>
<dbReference type="GO" id="GO:0022857">
    <property type="term" value="F:transmembrane transporter activity"/>
    <property type="evidence" value="ECO:0007669"/>
    <property type="project" value="InterPro"/>
</dbReference>
<feature type="domain" description="VWFA" evidence="16">
    <location>
        <begin position="683"/>
        <end position="799"/>
    </location>
</feature>
<keyword evidence="20" id="KW-1185">Reference proteome</keyword>
<feature type="domain" description="VIT" evidence="18">
    <location>
        <begin position="416"/>
        <end position="545"/>
    </location>
</feature>
<dbReference type="GO" id="GO:0016020">
    <property type="term" value="C:membrane"/>
    <property type="evidence" value="ECO:0007669"/>
    <property type="project" value="UniProtKB-SubCell"/>
</dbReference>
<comment type="caution">
    <text evidence="19">The sequence shown here is derived from an EMBL/GenBank/DDBJ whole genome shotgun (WGS) entry which is preliminary data.</text>
</comment>
<evidence type="ECO:0000256" key="9">
    <source>
        <dbReference type="ARBA" id="ARBA00023242"/>
    </source>
</evidence>
<comment type="subunit">
    <text evidence="11">Component of the PRP19-CDC5L splicing complex composed of a core complex comprising a homotetramer of PRPF19, CDC5L, PLRG1 and BCAS2, and at least three less stably associated proteins CTNNBL1, CWC15 and HSPA8. Interacts directly with CWC15 and CDC5L in the complex. Interacts with AICDA; the interaction is important for the antibody diversification activity of AICDA. Interacts with PRPF31 (via its NLS). Interacts (via its N-terminal NLS) with KPNA1 and KPNA2.</text>
</comment>
<feature type="compositionally biased region" description="Basic residues" evidence="14">
    <location>
        <begin position="1839"/>
        <end position="1849"/>
    </location>
</feature>
<dbReference type="Pfam" id="PF08216">
    <property type="entry name" value="CTNNBL"/>
    <property type="match status" value="1"/>
</dbReference>
<evidence type="ECO:0000256" key="10">
    <source>
        <dbReference type="ARBA" id="ARBA00058456"/>
    </source>
</evidence>
<keyword evidence="6 15" id="KW-1133">Transmembrane helix</keyword>
<evidence type="ECO:0000256" key="4">
    <source>
        <dbReference type="ARBA" id="ARBA00022692"/>
    </source>
</evidence>
<keyword evidence="8 15" id="KW-0472">Membrane</keyword>
<dbReference type="InterPro" id="IPR013180">
    <property type="entry name" value="CTNNBL1_N"/>
</dbReference>
<feature type="domain" description="Major facilitator superfamily (MFS) profile" evidence="17">
    <location>
        <begin position="1"/>
        <end position="366"/>
    </location>
</feature>
<dbReference type="InterPro" id="IPR013694">
    <property type="entry name" value="VIT"/>
</dbReference>
<evidence type="ECO:0000256" key="11">
    <source>
        <dbReference type="ARBA" id="ARBA00061776"/>
    </source>
</evidence>
<dbReference type="SMART" id="SM00609">
    <property type="entry name" value="VIT"/>
    <property type="match status" value="1"/>
</dbReference>
<dbReference type="PROSITE" id="PS50850">
    <property type="entry name" value="MFS"/>
    <property type="match status" value="1"/>
</dbReference>